<dbReference type="PROSITE" id="PS00076">
    <property type="entry name" value="PYRIDINE_REDOX_1"/>
    <property type="match status" value="1"/>
</dbReference>
<reference evidence="8" key="1">
    <citation type="submission" date="2023-04" db="EMBL/GenBank/DDBJ databases">
        <authorList>
            <person name="Vijverberg K."/>
            <person name="Xiong W."/>
            <person name="Schranz E."/>
        </authorList>
    </citation>
    <scope>NUCLEOTIDE SEQUENCE</scope>
</reference>
<gene>
    <name evidence="8" type="ORF">LSALG_LOCUS32535</name>
</gene>
<protein>
    <recommendedName>
        <fullName evidence="10">Dihydrolipoyl dehydrogenase</fullName>
    </recommendedName>
</protein>
<keyword evidence="6" id="KW-1015">Disulfide bond</keyword>
<dbReference type="SUPFAM" id="SSF51905">
    <property type="entry name" value="FAD/NAD(P)-binding domain"/>
    <property type="match status" value="1"/>
</dbReference>
<dbReference type="Proteomes" id="UP001177003">
    <property type="component" value="Chromosome 7"/>
</dbReference>
<comment type="similarity">
    <text evidence="2">Belongs to the class-I pyridine nucleotide-disulfide oxidoreductase family.</text>
</comment>
<evidence type="ECO:0000256" key="1">
    <source>
        <dbReference type="ARBA" id="ARBA00001974"/>
    </source>
</evidence>
<dbReference type="GO" id="GO:0005739">
    <property type="term" value="C:mitochondrion"/>
    <property type="evidence" value="ECO:0007669"/>
    <property type="project" value="TreeGrafter"/>
</dbReference>
<evidence type="ECO:0000313" key="8">
    <source>
        <dbReference type="EMBL" id="CAI9293512.1"/>
    </source>
</evidence>
<organism evidence="8 9">
    <name type="scientific">Lactuca saligna</name>
    <name type="common">Willowleaf lettuce</name>
    <dbReference type="NCBI Taxonomy" id="75948"/>
    <lineage>
        <taxon>Eukaryota</taxon>
        <taxon>Viridiplantae</taxon>
        <taxon>Streptophyta</taxon>
        <taxon>Embryophyta</taxon>
        <taxon>Tracheophyta</taxon>
        <taxon>Spermatophyta</taxon>
        <taxon>Magnoliopsida</taxon>
        <taxon>eudicotyledons</taxon>
        <taxon>Gunneridae</taxon>
        <taxon>Pentapetalae</taxon>
        <taxon>asterids</taxon>
        <taxon>campanulids</taxon>
        <taxon>Asterales</taxon>
        <taxon>Asteraceae</taxon>
        <taxon>Cichorioideae</taxon>
        <taxon>Cichorieae</taxon>
        <taxon>Lactucinae</taxon>
        <taxon>Lactuca</taxon>
    </lineage>
</organism>
<dbReference type="GO" id="GO:0004148">
    <property type="term" value="F:dihydrolipoyl dehydrogenase (NADH) activity"/>
    <property type="evidence" value="ECO:0007669"/>
    <property type="project" value="TreeGrafter"/>
</dbReference>
<evidence type="ECO:0000256" key="4">
    <source>
        <dbReference type="ARBA" id="ARBA00022827"/>
    </source>
</evidence>
<dbReference type="GO" id="GO:0050660">
    <property type="term" value="F:flavin adenine dinucleotide binding"/>
    <property type="evidence" value="ECO:0007669"/>
    <property type="project" value="TreeGrafter"/>
</dbReference>
<accession>A0AA35ZKV4</accession>
<proteinExistence type="inferred from homology"/>
<dbReference type="EMBL" id="OX465083">
    <property type="protein sequence ID" value="CAI9293512.1"/>
    <property type="molecule type" value="Genomic_DNA"/>
</dbReference>
<dbReference type="PANTHER" id="PTHR22912:SF151">
    <property type="entry name" value="DIHYDROLIPOYL DEHYDROGENASE, MITOCHONDRIAL"/>
    <property type="match status" value="1"/>
</dbReference>
<evidence type="ECO:0000256" key="3">
    <source>
        <dbReference type="ARBA" id="ARBA00022630"/>
    </source>
</evidence>
<dbReference type="GO" id="GO:0045252">
    <property type="term" value="C:oxoglutarate dehydrogenase complex"/>
    <property type="evidence" value="ECO:0007669"/>
    <property type="project" value="TreeGrafter"/>
</dbReference>
<sequence>MRTSISPPTCEPNTRGGHLPLLPMKYGQLITHHLSLSGFSLPTSITPQTTDASINYDLPVSSFAPHPTLLISLKSTFKLPSQDYRCVKGDNQFVDFSSPLYFYAADRLNARHVFDESLMMILQLAVTKNESNRKMTAYLKSTRISAGDVVGGTCVNRGCVPSKALLAVSCRMRKLKNEHHMKSFGLQVAAAGYDRQGVADHAQNLATKIRNNLTISMKSLGVDILTGFGYVMGPQKVKYGTIGGTETVITDVVEDTLKALELDRVCDSVASFADMVEFLAFDTYTKSKSKPLFKVKLWWLLKA</sequence>
<evidence type="ECO:0008006" key="10">
    <source>
        <dbReference type="Google" id="ProtNLM"/>
    </source>
</evidence>
<keyword evidence="7" id="KW-0676">Redox-active center</keyword>
<dbReference type="AlphaFoldDB" id="A0AA35ZKV4"/>
<dbReference type="Gene3D" id="3.50.50.60">
    <property type="entry name" value="FAD/NAD(P)-binding domain"/>
    <property type="match status" value="1"/>
</dbReference>
<dbReference type="GO" id="GO:0006103">
    <property type="term" value="P:2-oxoglutarate metabolic process"/>
    <property type="evidence" value="ECO:0007669"/>
    <property type="project" value="TreeGrafter"/>
</dbReference>
<name>A0AA35ZKV4_LACSI</name>
<keyword evidence="4" id="KW-0274">FAD</keyword>
<comment type="cofactor">
    <cofactor evidence="1">
        <name>FAD</name>
        <dbReference type="ChEBI" id="CHEBI:57692"/>
    </cofactor>
</comment>
<evidence type="ECO:0000313" key="9">
    <source>
        <dbReference type="Proteomes" id="UP001177003"/>
    </source>
</evidence>
<evidence type="ECO:0000256" key="2">
    <source>
        <dbReference type="ARBA" id="ARBA00007532"/>
    </source>
</evidence>
<dbReference type="InterPro" id="IPR050151">
    <property type="entry name" value="Class-I_Pyr_Nuc-Dis_Oxidored"/>
</dbReference>
<keyword evidence="5" id="KW-0560">Oxidoreductase</keyword>
<dbReference type="InterPro" id="IPR036188">
    <property type="entry name" value="FAD/NAD-bd_sf"/>
</dbReference>
<dbReference type="PANTHER" id="PTHR22912">
    <property type="entry name" value="DISULFIDE OXIDOREDUCTASE"/>
    <property type="match status" value="1"/>
</dbReference>
<keyword evidence="3" id="KW-0285">Flavoprotein</keyword>
<evidence type="ECO:0000256" key="6">
    <source>
        <dbReference type="ARBA" id="ARBA00023157"/>
    </source>
</evidence>
<dbReference type="InterPro" id="IPR012999">
    <property type="entry name" value="Pyr_OxRdtase_I_AS"/>
</dbReference>
<evidence type="ECO:0000256" key="5">
    <source>
        <dbReference type="ARBA" id="ARBA00023002"/>
    </source>
</evidence>
<keyword evidence="9" id="KW-1185">Reference proteome</keyword>
<evidence type="ECO:0000256" key="7">
    <source>
        <dbReference type="ARBA" id="ARBA00023284"/>
    </source>
</evidence>